<dbReference type="Proteomes" id="UP000000305">
    <property type="component" value="Unassembled WGS sequence"/>
</dbReference>
<evidence type="ECO:0000313" key="1">
    <source>
        <dbReference type="EMBL" id="EFX60325.1"/>
    </source>
</evidence>
<accession>E9I6Q5</accession>
<gene>
    <name evidence="1" type="ORF">DAPPUDRAFT_124562</name>
</gene>
<dbReference type="KEGG" id="dpx:DAPPUDRAFT_124562"/>
<dbReference type="AlphaFoldDB" id="E9I6Q5"/>
<protein>
    <submittedName>
        <fullName evidence="1">Uncharacterized protein</fullName>
    </submittedName>
</protein>
<reference evidence="1 2" key="1">
    <citation type="journal article" date="2011" name="Science">
        <title>The ecoresponsive genome of Daphnia pulex.</title>
        <authorList>
            <person name="Colbourne J.K."/>
            <person name="Pfrender M.E."/>
            <person name="Gilbert D."/>
            <person name="Thomas W.K."/>
            <person name="Tucker A."/>
            <person name="Oakley T.H."/>
            <person name="Tokishita S."/>
            <person name="Aerts A."/>
            <person name="Arnold G.J."/>
            <person name="Basu M.K."/>
            <person name="Bauer D.J."/>
            <person name="Caceres C.E."/>
            <person name="Carmel L."/>
            <person name="Casola C."/>
            <person name="Choi J.H."/>
            <person name="Detter J.C."/>
            <person name="Dong Q."/>
            <person name="Dusheyko S."/>
            <person name="Eads B.D."/>
            <person name="Frohlich T."/>
            <person name="Geiler-Samerotte K.A."/>
            <person name="Gerlach D."/>
            <person name="Hatcher P."/>
            <person name="Jogdeo S."/>
            <person name="Krijgsveld J."/>
            <person name="Kriventseva E.V."/>
            <person name="Kultz D."/>
            <person name="Laforsch C."/>
            <person name="Lindquist E."/>
            <person name="Lopez J."/>
            <person name="Manak J.R."/>
            <person name="Muller J."/>
            <person name="Pangilinan J."/>
            <person name="Patwardhan R.P."/>
            <person name="Pitluck S."/>
            <person name="Pritham E.J."/>
            <person name="Rechtsteiner A."/>
            <person name="Rho M."/>
            <person name="Rogozin I.B."/>
            <person name="Sakarya O."/>
            <person name="Salamov A."/>
            <person name="Schaack S."/>
            <person name="Shapiro H."/>
            <person name="Shiga Y."/>
            <person name="Skalitzky C."/>
            <person name="Smith Z."/>
            <person name="Souvorov A."/>
            <person name="Sung W."/>
            <person name="Tang Z."/>
            <person name="Tsuchiya D."/>
            <person name="Tu H."/>
            <person name="Vos H."/>
            <person name="Wang M."/>
            <person name="Wolf Y.I."/>
            <person name="Yamagata H."/>
            <person name="Yamada T."/>
            <person name="Ye Y."/>
            <person name="Shaw J.R."/>
            <person name="Andrews J."/>
            <person name="Crease T.J."/>
            <person name="Tang H."/>
            <person name="Lucas S.M."/>
            <person name="Robertson H.M."/>
            <person name="Bork P."/>
            <person name="Koonin E.V."/>
            <person name="Zdobnov E.M."/>
            <person name="Grigoriev I.V."/>
            <person name="Lynch M."/>
            <person name="Boore J.L."/>
        </authorList>
    </citation>
    <scope>NUCLEOTIDE SEQUENCE [LARGE SCALE GENOMIC DNA]</scope>
</reference>
<feature type="non-terminal residue" evidence="1">
    <location>
        <position position="348"/>
    </location>
</feature>
<sequence>MLPFSAQPLAAGYWTLDLALLLDGNCPAHSCSSQISQFTVSLVYADGSSSLPLALSAYGDLKPLQGPLVREGREWTDLSGDILHLGYVSNTPLFQTVRIELRDFQVPSNKALAGLKFFLPAGSTSTLLIESARLSKKPGSSLALASTQAQATACSQLGHWSWPPEFDAKEFGASIGNHEGVRLKYYTDLNDFSKVVQVSRSGFVDTTTYEHRSNTSSIYVTTRGSIQDSYTVDKNDSRYLATLTRMRDLIGYIGAPESYFRPNGGPDSLNVQTIYLVKYLDQIIESLGKAPSNCVLYKDVAAPLSENACHLTGGALFTLGAWNENIKAVWVRSGYRLTLIDDDNFSKA</sequence>
<dbReference type="HOGENOM" id="CLU_798270_0_0_1"/>
<name>E9I6Q5_DAPPU</name>
<keyword evidence="2" id="KW-1185">Reference proteome</keyword>
<organism evidence="1 2">
    <name type="scientific">Daphnia pulex</name>
    <name type="common">Water flea</name>
    <dbReference type="NCBI Taxonomy" id="6669"/>
    <lineage>
        <taxon>Eukaryota</taxon>
        <taxon>Metazoa</taxon>
        <taxon>Ecdysozoa</taxon>
        <taxon>Arthropoda</taxon>
        <taxon>Crustacea</taxon>
        <taxon>Branchiopoda</taxon>
        <taxon>Diplostraca</taxon>
        <taxon>Cladocera</taxon>
        <taxon>Anomopoda</taxon>
        <taxon>Daphniidae</taxon>
        <taxon>Daphnia</taxon>
    </lineage>
</organism>
<dbReference type="EMBL" id="GL736632">
    <property type="protein sequence ID" value="EFX60325.1"/>
    <property type="molecule type" value="Genomic_DNA"/>
</dbReference>
<evidence type="ECO:0000313" key="2">
    <source>
        <dbReference type="Proteomes" id="UP000000305"/>
    </source>
</evidence>
<proteinExistence type="predicted"/>
<dbReference type="InParanoid" id="E9I6Q5"/>